<name>A0A8J7WPB4_9ACTN</name>
<sequence>MRIVDSGHPRTLASGDQPRVMRTWRFGDLMGGGRLLWGRIVPGAMTIDALDKTGVSVETPQTAPRFSRAVLALIAAATVAVAPVAGPAFAPAGSGRGAHSSPVYLFAQFSHDIGHNDWAFQGGVAGRVDWVVSYLALGAFWLAVALWIRVRAGRAARRALESSALESSALKSSALDTSALNGRTLVTAAGADTPRGVIILGGSRRRGLWLRVLAAAWVTQAAAGLLTLGAGLAAAWTSSALGPLLLRAADLCSPWWSCVAVLAAVASAELNAVAFRTAACYGVLLTLLLLVPIPGPGIVKVLMLAVIAAVPAVLPAAAPIVTRRVAVAD</sequence>
<feature type="transmembrane region" description="Helical" evidence="1">
    <location>
        <begin position="254"/>
        <end position="271"/>
    </location>
</feature>
<keyword evidence="1" id="KW-0812">Transmembrane</keyword>
<reference evidence="2" key="1">
    <citation type="submission" date="2021-04" db="EMBL/GenBank/DDBJ databases">
        <title>Genome based classification of Actinospica acidithermotolerans sp. nov., an actinobacterium isolated from an Indonesian hot spring.</title>
        <authorList>
            <person name="Kusuma A.B."/>
            <person name="Putra K.E."/>
            <person name="Nafisah S."/>
            <person name="Loh J."/>
            <person name="Nouioui I."/>
            <person name="Goodfellow M."/>
        </authorList>
    </citation>
    <scope>NUCLEOTIDE SEQUENCE</scope>
    <source>
        <strain evidence="2">DSM 45618</strain>
    </source>
</reference>
<feature type="transmembrane region" description="Helical" evidence="1">
    <location>
        <begin position="278"/>
        <end position="295"/>
    </location>
</feature>
<dbReference type="AlphaFoldDB" id="A0A8J7WPB4"/>
<comment type="caution">
    <text evidence="2">The sequence shown here is derived from an EMBL/GenBank/DDBJ whole genome shotgun (WGS) entry which is preliminary data.</text>
</comment>
<proteinExistence type="predicted"/>
<evidence type="ECO:0000256" key="1">
    <source>
        <dbReference type="SAM" id="Phobius"/>
    </source>
</evidence>
<keyword evidence="1" id="KW-1133">Transmembrane helix</keyword>
<dbReference type="Proteomes" id="UP000677913">
    <property type="component" value="Unassembled WGS sequence"/>
</dbReference>
<protein>
    <submittedName>
        <fullName evidence="2">Uncharacterized protein</fullName>
    </submittedName>
</protein>
<accession>A0A8J7WPB4</accession>
<feature type="transmembrane region" description="Helical" evidence="1">
    <location>
        <begin position="69"/>
        <end position="90"/>
    </location>
</feature>
<evidence type="ECO:0000313" key="2">
    <source>
        <dbReference type="EMBL" id="MBS2966041.1"/>
    </source>
</evidence>
<keyword evidence="3" id="KW-1185">Reference proteome</keyword>
<gene>
    <name evidence="2" type="ORF">KGA66_23555</name>
</gene>
<feature type="transmembrane region" description="Helical" evidence="1">
    <location>
        <begin position="208"/>
        <end position="234"/>
    </location>
</feature>
<organism evidence="2 3">
    <name type="scientific">Actinocrinis puniceicyclus</name>
    <dbReference type="NCBI Taxonomy" id="977794"/>
    <lineage>
        <taxon>Bacteria</taxon>
        <taxon>Bacillati</taxon>
        <taxon>Actinomycetota</taxon>
        <taxon>Actinomycetes</taxon>
        <taxon>Catenulisporales</taxon>
        <taxon>Actinospicaceae</taxon>
        <taxon>Actinocrinis</taxon>
    </lineage>
</organism>
<feature type="transmembrane region" description="Helical" evidence="1">
    <location>
        <begin position="301"/>
        <end position="321"/>
    </location>
</feature>
<dbReference type="EMBL" id="JAGSXH010000117">
    <property type="protein sequence ID" value="MBS2966041.1"/>
    <property type="molecule type" value="Genomic_DNA"/>
</dbReference>
<keyword evidence="1" id="KW-0472">Membrane</keyword>
<evidence type="ECO:0000313" key="3">
    <source>
        <dbReference type="Proteomes" id="UP000677913"/>
    </source>
</evidence>
<feature type="transmembrane region" description="Helical" evidence="1">
    <location>
        <begin position="130"/>
        <end position="148"/>
    </location>
</feature>